<dbReference type="Proteomes" id="UP000691718">
    <property type="component" value="Unassembled WGS sequence"/>
</dbReference>
<evidence type="ECO:0000313" key="2">
    <source>
        <dbReference type="EMBL" id="CAG4996374.1"/>
    </source>
</evidence>
<feature type="compositionally biased region" description="Polar residues" evidence="1">
    <location>
        <begin position="19"/>
        <end position="29"/>
    </location>
</feature>
<gene>
    <name evidence="2" type="ORF">PAPOLLO_LOCUS12974</name>
</gene>
<feature type="region of interest" description="Disordered" evidence="1">
    <location>
        <begin position="1"/>
        <end position="73"/>
    </location>
</feature>
<organism evidence="2 3">
    <name type="scientific">Parnassius apollo</name>
    <name type="common">Apollo butterfly</name>
    <name type="synonym">Papilio apollo</name>
    <dbReference type="NCBI Taxonomy" id="110799"/>
    <lineage>
        <taxon>Eukaryota</taxon>
        <taxon>Metazoa</taxon>
        <taxon>Ecdysozoa</taxon>
        <taxon>Arthropoda</taxon>
        <taxon>Hexapoda</taxon>
        <taxon>Insecta</taxon>
        <taxon>Pterygota</taxon>
        <taxon>Neoptera</taxon>
        <taxon>Endopterygota</taxon>
        <taxon>Lepidoptera</taxon>
        <taxon>Glossata</taxon>
        <taxon>Ditrysia</taxon>
        <taxon>Papilionoidea</taxon>
        <taxon>Papilionidae</taxon>
        <taxon>Parnassiinae</taxon>
        <taxon>Parnassini</taxon>
        <taxon>Parnassius</taxon>
        <taxon>Parnassius</taxon>
    </lineage>
</organism>
<proteinExistence type="predicted"/>
<sequence length="137" mass="15598">MNISGVTEEDIKLKIKNNIPEQQSQVTEYENTEKSQETPQAKDSGHSQTSKDEQPLANITQAPRNRKRCSDTPIDKTIKQLKIISDDAKNNTEDEFDLFCRSLAVQLKRMPLHRALICQQKLQEVLTLPPSLIIINV</sequence>
<comment type="caution">
    <text evidence="2">The sequence shown here is derived from an EMBL/GenBank/DDBJ whole genome shotgun (WGS) entry which is preliminary data.</text>
</comment>
<name>A0A8S3X3C6_PARAO</name>
<evidence type="ECO:0000256" key="1">
    <source>
        <dbReference type="SAM" id="MobiDB-lite"/>
    </source>
</evidence>
<dbReference type="EMBL" id="CAJQZP010000929">
    <property type="protein sequence ID" value="CAG4996374.1"/>
    <property type="molecule type" value="Genomic_DNA"/>
</dbReference>
<feature type="compositionally biased region" description="Basic and acidic residues" evidence="1">
    <location>
        <begin position="43"/>
        <end position="54"/>
    </location>
</feature>
<dbReference type="OrthoDB" id="6925192at2759"/>
<protein>
    <submittedName>
        <fullName evidence="2">(apollo) hypothetical protein</fullName>
    </submittedName>
</protein>
<evidence type="ECO:0000313" key="3">
    <source>
        <dbReference type="Proteomes" id="UP000691718"/>
    </source>
</evidence>
<reference evidence="2" key="1">
    <citation type="submission" date="2021-04" db="EMBL/GenBank/DDBJ databases">
        <authorList>
            <person name="Tunstrom K."/>
        </authorList>
    </citation>
    <scope>NUCLEOTIDE SEQUENCE</scope>
</reference>
<accession>A0A8S3X3C6</accession>
<dbReference type="AlphaFoldDB" id="A0A8S3X3C6"/>
<keyword evidence="3" id="KW-1185">Reference proteome</keyword>